<evidence type="ECO:0000313" key="1">
    <source>
        <dbReference type="EMBL" id="MFD2568733.1"/>
    </source>
</evidence>
<keyword evidence="2" id="KW-1185">Reference proteome</keyword>
<accession>A0ABW5LV85</accession>
<proteinExistence type="predicted"/>
<dbReference type="EMBL" id="JBHULH010000012">
    <property type="protein sequence ID" value="MFD2568733.1"/>
    <property type="molecule type" value="Genomic_DNA"/>
</dbReference>
<comment type="caution">
    <text evidence="1">The sequence shown here is derived from an EMBL/GenBank/DDBJ whole genome shotgun (WGS) entry which is preliminary data.</text>
</comment>
<gene>
    <name evidence="1" type="ORF">ACFSRZ_15265</name>
</gene>
<dbReference type="Proteomes" id="UP001597508">
    <property type="component" value="Unassembled WGS sequence"/>
</dbReference>
<name>A0ABW5LV85_9FLAO</name>
<organism evidence="1 2">
    <name type="scientific">Pseudotenacibaculum haliotis</name>
    <dbReference type="NCBI Taxonomy" id="1862138"/>
    <lineage>
        <taxon>Bacteria</taxon>
        <taxon>Pseudomonadati</taxon>
        <taxon>Bacteroidota</taxon>
        <taxon>Flavobacteriia</taxon>
        <taxon>Flavobacteriales</taxon>
        <taxon>Flavobacteriaceae</taxon>
        <taxon>Pseudotenacibaculum</taxon>
    </lineage>
</organism>
<reference evidence="2" key="1">
    <citation type="journal article" date="2019" name="Int. J. Syst. Evol. Microbiol.">
        <title>The Global Catalogue of Microorganisms (GCM) 10K type strain sequencing project: providing services to taxonomists for standard genome sequencing and annotation.</title>
        <authorList>
            <consortium name="The Broad Institute Genomics Platform"/>
            <consortium name="The Broad Institute Genome Sequencing Center for Infectious Disease"/>
            <person name="Wu L."/>
            <person name="Ma J."/>
        </authorList>
    </citation>
    <scope>NUCLEOTIDE SEQUENCE [LARGE SCALE GENOMIC DNA]</scope>
    <source>
        <strain evidence="2">KCTC 52127</strain>
    </source>
</reference>
<dbReference type="RefSeq" id="WP_379667440.1">
    <property type="nucleotide sequence ID" value="NZ_JBHULH010000012.1"/>
</dbReference>
<sequence length="198" mass="23206">MEFIYKHKKELLVLIGVIILLILFPRRCSTQPPKEPKITIVRDTVWQTKVDTFKIQTTQYETVYVAKKSPTKVIRDTIIVKDTTEFIKAKVYRDTLRNDDIDLYSYNLVDGNLLDSKLTYKLKVPREITVTKTIEHPKTFRSGLYFFSEIGGNTQQFSNLSFGLQYNRKGNWFISYRINLNEINPISHNLGVGFRIFK</sequence>
<protein>
    <submittedName>
        <fullName evidence="1">Uncharacterized protein</fullName>
    </submittedName>
</protein>
<evidence type="ECO:0000313" key="2">
    <source>
        <dbReference type="Proteomes" id="UP001597508"/>
    </source>
</evidence>